<protein>
    <submittedName>
        <fullName evidence="1">Uncharacterized protein</fullName>
    </submittedName>
</protein>
<accession>A0A8S5QQK2</accession>
<organism evidence="1">
    <name type="scientific">Myoviridae sp. ctgXL3</name>
    <dbReference type="NCBI Taxonomy" id="2826681"/>
    <lineage>
        <taxon>Viruses</taxon>
        <taxon>Duplodnaviria</taxon>
        <taxon>Heunggongvirae</taxon>
        <taxon>Uroviricota</taxon>
        <taxon>Caudoviricetes</taxon>
    </lineage>
</organism>
<name>A0A8S5QQK2_9CAUD</name>
<evidence type="ECO:0000313" key="1">
    <source>
        <dbReference type="EMBL" id="DAE21494.1"/>
    </source>
</evidence>
<reference evidence="1" key="1">
    <citation type="journal article" date="2021" name="Proc. Natl. Acad. Sci. U.S.A.">
        <title>A Catalog of Tens of Thousands of Viruses from Human Metagenomes Reveals Hidden Associations with Chronic Diseases.</title>
        <authorList>
            <person name="Tisza M.J."/>
            <person name="Buck C.B."/>
        </authorList>
    </citation>
    <scope>NUCLEOTIDE SEQUENCE</scope>
    <source>
        <strain evidence="1">CtgXL3</strain>
    </source>
</reference>
<proteinExistence type="predicted"/>
<sequence length="247" mass="28980">MKKSTLFKMTRPHPIKAFLDRITRKFMDWVNNLLLAMTKHPLFGKFVKLHEKRTVHPFRNLSDGIMHLGTVSDSYMTWTATGILECVETSIKSHITIFDRGRFFEHEQCWVDKNVRCKLGITRLTVLLNGEIKEIEARGKRQRFNIYNPHTTLAPFDLHDGNTKEVREEIVVVNFSEVMGYNFRIPVTIGSMCNMTEGDIIVETMMCIRHFAENNYELYREVFDKCVIPNDLTWITPVPEIRPLRKE</sequence>
<dbReference type="EMBL" id="BK015712">
    <property type="protein sequence ID" value="DAE21494.1"/>
    <property type="molecule type" value="Genomic_DNA"/>
</dbReference>